<feature type="region of interest" description="Disordered" evidence="1">
    <location>
        <begin position="204"/>
        <end position="236"/>
    </location>
</feature>
<dbReference type="Proteomes" id="UP000827092">
    <property type="component" value="Unassembled WGS sequence"/>
</dbReference>
<feature type="compositionally biased region" description="Basic and acidic residues" evidence="1">
    <location>
        <begin position="260"/>
        <end position="278"/>
    </location>
</feature>
<comment type="caution">
    <text evidence="2">The sequence shown here is derived from an EMBL/GenBank/DDBJ whole genome shotgun (WGS) entry which is preliminary data.</text>
</comment>
<feature type="compositionally biased region" description="Basic and acidic residues" evidence="1">
    <location>
        <begin position="156"/>
        <end position="166"/>
    </location>
</feature>
<feature type="region of interest" description="Disordered" evidence="1">
    <location>
        <begin position="53"/>
        <end position="104"/>
    </location>
</feature>
<accession>A0AAV6UTJ3</accession>
<proteinExistence type="predicted"/>
<evidence type="ECO:0000313" key="2">
    <source>
        <dbReference type="EMBL" id="KAG8186953.1"/>
    </source>
</evidence>
<feature type="compositionally biased region" description="Polar residues" evidence="1">
    <location>
        <begin position="145"/>
        <end position="155"/>
    </location>
</feature>
<feature type="region of interest" description="Disordered" evidence="1">
    <location>
        <begin position="141"/>
        <end position="166"/>
    </location>
</feature>
<evidence type="ECO:0000256" key="1">
    <source>
        <dbReference type="SAM" id="MobiDB-lite"/>
    </source>
</evidence>
<dbReference type="AlphaFoldDB" id="A0AAV6UTJ3"/>
<reference evidence="2 3" key="1">
    <citation type="journal article" date="2022" name="Nat. Ecol. Evol.">
        <title>A masculinizing supergene underlies an exaggerated male reproductive morph in a spider.</title>
        <authorList>
            <person name="Hendrickx F."/>
            <person name="De Corte Z."/>
            <person name="Sonet G."/>
            <person name="Van Belleghem S.M."/>
            <person name="Kostlbacher S."/>
            <person name="Vangestel C."/>
        </authorList>
    </citation>
    <scope>NUCLEOTIDE SEQUENCE [LARGE SCALE GENOMIC DNA]</scope>
    <source>
        <strain evidence="2">W744_W776</strain>
    </source>
</reference>
<keyword evidence="3" id="KW-1185">Reference proteome</keyword>
<evidence type="ECO:0000313" key="3">
    <source>
        <dbReference type="Proteomes" id="UP000827092"/>
    </source>
</evidence>
<protein>
    <submittedName>
        <fullName evidence="2">Uncharacterized protein</fullName>
    </submittedName>
</protein>
<gene>
    <name evidence="2" type="ORF">JTE90_028249</name>
</gene>
<name>A0AAV6UTJ3_9ARAC</name>
<feature type="region of interest" description="Disordered" evidence="1">
    <location>
        <begin position="251"/>
        <end position="278"/>
    </location>
</feature>
<organism evidence="2 3">
    <name type="scientific">Oedothorax gibbosus</name>
    <dbReference type="NCBI Taxonomy" id="931172"/>
    <lineage>
        <taxon>Eukaryota</taxon>
        <taxon>Metazoa</taxon>
        <taxon>Ecdysozoa</taxon>
        <taxon>Arthropoda</taxon>
        <taxon>Chelicerata</taxon>
        <taxon>Arachnida</taxon>
        <taxon>Araneae</taxon>
        <taxon>Araneomorphae</taxon>
        <taxon>Entelegynae</taxon>
        <taxon>Araneoidea</taxon>
        <taxon>Linyphiidae</taxon>
        <taxon>Erigoninae</taxon>
        <taxon>Oedothorax</taxon>
    </lineage>
</organism>
<sequence>MLTLTARHQQVNTVQFLNVTDLIIREQSHPRTTENPCIPVPQTYQADWYINYRRPPRNPPQNFRYGNSFSETFVTPPPGIRQRPGNNNESNSSSPPTRMKESQSIWQKATSLRQSLRHSSRVKLGQKSGFEFNSLSPGEKCATLGPSSSKSQQQLAHKEWGSQRNLARERRSLAALKPLPSEDMAASKRSLHSRSLCMSGDWDIEDANNQKQTRSPRKLTKDSGYETSAQCDPDYANSLSDWLSEEKVIGETAMPARAILPDKKDPRDLRGMKGKDER</sequence>
<dbReference type="EMBL" id="JAFNEN010000283">
    <property type="protein sequence ID" value="KAG8186953.1"/>
    <property type="molecule type" value="Genomic_DNA"/>
</dbReference>